<evidence type="ECO:0000313" key="3">
    <source>
        <dbReference type="Proteomes" id="UP001251857"/>
    </source>
</evidence>
<dbReference type="RefSeq" id="WP_311652174.1">
    <property type="nucleotide sequence ID" value="NZ_JAVRIB010000004.1"/>
</dbReference>
<keyword evidence="3" id="KW-1185">Reference proteome</keyword>
<organism evidence="2 3">
    <name type="scientific">Spectribacter hydrogenoxidans</name>
    <dbReference type="NCBI Taxonomy" id="3075608"/>
    <lineage>
        <taxon>Bacteria</taxon>
        <taxon>Pseudomonadati</taxon>
        <taxon>Pseudomonadota</taxon>
        <taxon>Gammaproteobacteria</taxon>
        <taxon>Salinisphaerales</taxon>
        <taxon>Salinisphaeraceae</taxon>
        <taxon>Spectribacter</taxon>
    </lineage>
</organism>
<name>A0ABU3BYM0_9GAMM</name>
<evidence type="ECO:0000313" key="2">
    <source>
        <dbReference type="EMBL" id="MDT0634410.1"/>
    </source>
</evidence>
<sequence length="297" mass="32190">MRARTLLNLGLISGSVAMGALLWLDRPAEPKTETLTPLRGEQIERIRITTPDQPTIDLARTDTGWRLDAPVTARADQATVNQVLRLASTASKRRMAAGQVELGRLGLLEPVAEVQFDDAPAIQLGGSEAVKGFRYAQVGRDIHLINEPNMQALGGDYSDLISRRLLPPDARITRLTLPERQLSPNQQGGWNIEPATDAASADAAQRTVDLWEHTQAMWAGPAGDAPAPETVVIETADHGRFTFGVVAREPQLQLRREDLGVVFQVGANRAAPLLEMTHAGASSLKNQPDVELTPADE</sequence>
<gene>
    <name evidence="2" type="ORF">RM532_05510</name>
</gene>
<dbReference type="Pfam" id="PF14238">
    <property type="entry name" value="DUF4340"/>
    <property type="match status" value="1"/>
</dbReference>
<protein>
    <submittedName>
        <fullName evidence="2">DUF4340 domain-containing protein</fullName>
    </submittedName>
</protein>
<feature type="domain" description="DUF4340" evidence="1">
    <location>
        <begin position="65"/>
        <end position="209"/>
    </location>
</feature>
<accession>A0ABU3BYM0</accession>
<dbReference type="EMBL" id="JAVRIB010000004">
    <property type="protein sequence ID" value="MDT0634410.1"/>
    <property type="molecule type" value="Genomic_DNA"/>
</dbReference>
<reference evidence="2 3" key="1">
    <citation type="submission" date="2023-09" db="EMBL/GenBank/DDBJ databases">
        <authorList>
            <person name="Rey-Velasco X."/>
        </authorList>
    </citation>
    <scope>NUCLEOTIDE SEQUENCE [LARGE SCALE GENOMIC DNA]</scope>
    <source>
        <strain evidence="2 3">W335</strain>
    </source>
</reference>
<evidence type="ECO:0000259" key="1">
    <source>
        <dbReference type="Pfam" id="PF14238"/>
    </source>
</evidence>
<dbReference type="Proteomes" id="UP001251857">
    <property type="component" value="Unassembled WGS sequence"/>
</dbReference>
<proteinExistence type="predicted"/>
<dbReference type="InterPro" id="IPR025641">
    <property type="entry name" value="DUF4340"/>
</dbReference>
<comment type="caution">
    <text evidence="2">The sequence shown here is derived from an EMBL/GenBank/DDBJ whole genome shotgun (WGS) entry which is preliminary data.</text>
</comment>